<dbReference type="InterPro" id="IPR014756">
    <property type="entry name" value="Ig_E-set"/>
</dbReference>
<dbReference type="GO" id="GO:0004497">
    <property type="term" value="F:monooxygenase activity"/>
    <property type="evidence" value="ECO:0007669"/>
    <property type="project" value="UniProtKB-KW"/>
</dbReference>
<accession>A0ABY8WM93</accession>
<evidence type="ECO:0000256" key="3">
    <source>
        <dbReference type="SAM" id="SignalP"/>
    </source>
</evidence>
<dbReference type="InterPro" id="IPR012291">
    <property type="entry name" value="CBM2_carb-bd_dom_sf"/>
</dbReference>
<keyword evidence="6" id="KW-1185">Reference proteome</keyword>
<dbReference type="EMBL" id="CP126980">
    <property type="protein sequence ID" value="WIM98753.1"/>
    <property type="molecule type" value="Genomic_DNA"/>
</dbReference>
<dbReference type="InterPro" id="IPR051024">
    <property type="entry name" value="GlcNAc_Chitin_IntDeg"/>
</dbReference>
<keyword evidence="5" id="KW-0560">Oxidoreductase</keyword>
<dbReference type="InterPro" id="IPR008965">
    <property type="entry name" value="CBM2/CBM3_carb-bd_dom_sf"/>
</dbReference>
<dbReference type="Gene3D" id="2.60.40.290">
    <property type="match status" value="1"/>
</dbReference>
<proteinExistence type="predicted"/>
<evidence type="ECO:0000313" key="6">
    <source>
        <dbReference type="Proteomes" id="UP001240150"/>
    </source>
</evidence>
<dbReference type="InterPro" id="IPR001919">
    <property type="entry name" value="CBD2"/>
</dbReference>
<reference evidence="5 6" key="1">
    <citation type="submission" date="2023-06" db="EMBL/GenBank/DDBJ databases">
        <authorList>
            <person name="Yushchuk O."/>
            <person name="Binda E."/>
            <person name="Ruckert-Reed C."/>
            <person name="Fedorenko V."/>
            <person name="Kalinowski J."/>
            <person name="Marinelli F."/>
        </authorList>
    </citation>
    <scope>NUCLEOTIDE SEQUENCE [LARGE SCALE GENOMIC DNA]</scope>
    <source>
        <strain evidence="5 6">NRRL 3884</strain>
    </source>
</reference>
<dbReference type="Pfam" id="PF03067">
    <property type="entry name" value="LPMO_10"/>
    <property type="match status" value="1"/>
</dbReference>
<dbReference type="Pfam" id="PF00553">
    <property type="entry name" value="CBM_2"/>
    <property type="match status" value="1"/>
</dbReference>
<dbReference type="PROSITE" id="PS51173">
    <property type="entry name" value="CBM2"/>
    <property type="match status" value="1"/>
</dbReference>
<dbReference type="Proteomes" id="UP001240150">
    <property type="component" value="Chromosome"/>
</dbReference>
<feature type="chain" id="PRO_5046762662" evidence="3">
    <location>
        <begin position="33"/>
        <end position="367"/>
    </location>
</feature>
<name>A0ABY8WM93_9ACTN</name>
<evidence type="ECO:0000259" key="4">
    <source>
        <dbReference type="PROSITE" id="PS51173"/>
    </source>
</evidence>
<organism evidence="5 6">
    <name type="scientific">Actinoplanes oblitus</name>
    <dbReference type="NCBI Taxonomy" id="3040509"/>
    <lineage>
        <taxon>Bacteria</taxon>
        <taxon>Bacillati</taxon>
        <taxon>Actinomycetota</taxon>
        <taxon>Actinomycetes</taxon>
        <taxon>Micromonosporales</taxon>
        <taxon>Micromonosporaceae</taxon>
        <taxon>Actinoplanes</taxon>
    </lineage>
</organism>
<sequence length="367" mass="38193">MTHVVPKKFLISALVAALAAALAVLVAPASPAAAHGNVIGPASRNYGCYERWGDRFQAPEMATEDPMCYQAWQADPQAMWNWNGLFREGVAGNHQAAIPDGQLCSAGRTQNGRYAAMDAIGDWKATTIANSFTVRLFDGARHGADYIRVYVTKPSYNPVTTALKWSDLDLVKEVPNTPAAQWTEQLSNGVQMDIPVDLSGRSGRAMVYTIWQASHLDQSYYFCSDVNFSGTTSPSSPSPSSPSPSSPSPSSPSPSSPSPSSPSPSTPVPAGGCRAAISVASQWSGAYQATVTVTAGNAAVKGWAVTLTYGAAQTVQQSWNATVLTSGNQIQASNATYNGALAAGGSATFGFIATGTPATPAVSCSAV</sequence>
<evidence type="ECO:0000256" key="1">
    <source>
        <dbReference type="ARBA" id="ARBA00022729"/>
    </source>
</evidence>
<feature type="domain" description="CBM2" evidence="4">
    <location>
        <begin position="266"/>
        <end position="367"/>
    </location>
</feature>
<feature type="signal peptide" evidence="3">
    <location>
        <begin position="1"/>
        <end position="32"/>
    </location>
</feature>
<dbReference type="InterPro" id="IPR004302">
    <property type="entry name" value="Cellulose/chitin-bd_N"/>
</dbReference>
<gene>
    <name evidence="5" type="ORF">ACTOB_002363</name>
</gene>
<feature type="compositionally biased region" description="Pro residues" evidence="2">
    <location>
        <begin position="236"/>
        <end position="267"/>
    </location>
</feature>
<dbReference type="PANTHER" id="PTHR34823:SF1">
    <property type="entry name" value="CHITIN-BINDING TYPE-4 DOMAIN-CONTAINING PROTEIN"/>
    <property type="match status" value="1"/>
</dbReference>
<feature type="region of interest" description="Disordered" evidence="2">
    <location>
        <begin position="232"/>
        <end position="270"/>
    </location>
</feature>
<evidence type="ECO:0000313" key="5">
    <source>
        <dbReference type="EMBL" id="WIM98753.1"/>
    </source>
</evidence>
<keyword evidence="5" id="KW-0503">Monooxygenase</keyword>
<dbReference type="SMART" id="SM00637">
    <property type="entry name" value="CBD_II"/>
    <property type="match status" value="1"/>
</dbReference>
<evidence type="ECO:0000256" key="2">
    <source>
        <dbReference type="SAM" id="MobiDB-lite"/>
    </source>
</evidence>
<protein>
    <submittedName>
        <fullName evidence="5">Lytic polysaccharide monooxygenase</fullName>
    </submittedName>
</protein>
<dbReference type="RefSeq" id="WP_284920141.1">
    <property type="nucleotide sequence ID" value="NZ_CP126980.1"/>
</dbReference>
<dbReference type="Gene3D" id="2.70.50.50">
    <property type="entry name" value="chitin-binding protein cbp21"/>
    <property type="match status" value="1"/>
</dbReference>
<dbReference type="CDD" id="cd21177">
    <property type="entry name" value="LPMO_AA10"/>
    <property type="match status" value="1"/>
</dbReference>
<keyword evidence="1 3" id="KW-0732">Signal</keyword>
<dbReference type="SUPFAM" id="SSF49384">
    <property type="entry name" value="Carbohydrate-binding domain"/>
    <property type="match status" value="1"/>
</dbReference>
<dbReference type="PANTHER" id="PTHR34823">
    <property type="entry name" value="GLCNAC-BINDING PROTEIN A"/>
    <property type="match status" value="1"/>
</dbReference>
<dbReference type="SUPFAM" id="SSF81296">
    <property type="entry name" value="E set domains"/>
    <property type="match status" value="1"/>
</dbReference>